<name>A0A233SPL8_STRDA</name>
<keyword evidence="2" id="KW-0677">Repeat</keyword>
<dbReference type="InterPro" id="IPR015943">
    <property type="entry name" value="WD40/YVTN_repeat-like_dom_sf"/>
</dbReference>
<proteinExistence type="predicted"/>
<protein>
    <submittedName>
        <fullName evidence="5">Uncharacterized protein</fullName>
    </submittedName>
</protein>
<dbReference type="SUPFAM" id="SSF50978">
    <property type="entry name" value="WD40 repeat-like"/>
    <property type="match status" value="2"/>
</dbReference>
<reference evidence="5 6" key="1">
    <citation type="submission" date="2016-07" db="EMBL/GenBank/DDBJ databases">
        <title>Draft genome of Streptomyces diastatochromogenes.</title>
        <authorList>
            <person name="Podduturi R."/>
            <person name="Lukassen M.B."/>
            <person name="Clausen N."/>
            <person name="Nielsen J.L."/>
            <person name="Jorgensen N.O."/>
        </authorList>
    </citation>
    <scope>NUCLEOTIDE SEQUENCE [LARGE SCALE GENOMIC DNA]</scope>
    <source>
        <strain evidence="5 6">DSM 40608</strain>
    </source>
</reference>
<feature type="repeat" description="WD" evidence="3">
    <location>
        <begin position="883"/>
        <end position="905"/>
    </location>
</feature>
<organism evidence="5 6">
    <name type="scientific">Streptomyces diastatochromogenes</name>
    <dbReference type="NCBI Taxonomy" id="42236"/>
    <lineage>
        <taxon>Bacteria</taxon>
        <taxon>Bacillati</taxon>
        <taxon>Actinomycetota</taxon>
        <taxon>Actinomycetes</taxon>
        <taxon>Kitasatosporales</taxon>
        <taxon>Streptomycetaceae</taxon>
        <taxon>Streptomyces</taxon>
    </lineage>
</organism>
<dbReference type="PRINTS" id="PR00320">
    <property type="entry name" value="GPROTEINBRPT"/>
</dbReference>
<dbReference type="PANTHER" id="PTHR44129">
    <property type="entry name" value="WD REPEAT-CONTAINING PROTEIN POP1"/>
    <property type="match status" value="1"/>
</dbReference>
<feature type="region of interest" description="Disordered" evidence="4">
    <location>
        <begin position="327"/>
        <end position="349"/>
    </location>
</feature>
<evidence type="ECO:0000256" key="1">
    <source>
        <dbReference type="ARBA" id="ARBA00022574"/>
    </source>
</evidence>
<gene>
    <name evidence="5" type="ORF">BEK98_08240</name>
</gene>
<dbReference type="Gene3D" id="3.40.50.300">
    <property type="entry name" value="P-loop containing nucleotide triphosphate hydrolases"/>
    <property type="match status" value="1"/>
</dbReference>
<dbReference type="EMBL" id="MCGQ01000008">
    <property type="protein sequence ID" value="OXY97539.1"/>
    <property type="molecule type" value="Genomic_DNA"/>
</dbReference>
<feature type="region of interest" description="Disordered" evidence="4">
    <location>
        <begin position="1354"/>
        <end position="1382"/>
    </location>
</feature>
<dbReference type="SUPFAM" id="SSF52540">
    <property type="entry name" value="P-loop containing nucleoside triphosphate hydrolases"/>
    <property type="match status" value="1"/>
</dbReference>
<dbReference type="Gene3D" id="2.130.10.10">
    <property type="entry name" value="YVTN repeat-like/Quinoprotein amine dehydrogenase"/>
    <property type="match status" value="3"/>
</dbReference>
<feature type="region of interest" description="Disordered" evidence="4">
    <location>
        <begin position="945"/>
        <end position="968"/>
    </location>
</feature>
<evidence type="ECO:0000256" key="3">
    <source>
        <dbReference type="PROSITE-ProRule" id="PRU00221"/>
    </source>
</evidence>
<dbReference type="RefSeq" id="WP_094215776.1">
    <property type="nucleotide sequence ID" value="NZ_MCGQ01000008.1"/>
</dbReference>
<dbReference type="InterPro" id="IPR050349">
    <property type="entry name" value="WD_LIS1/nudF_dynein_reg"/>
</dbReference>
<accession>A0A233SPL8</accession>
<feature type="repeat" description="WD" evidence="3">
    <location>
        <begin position="1041"/>
        <end position="1075"/>
    </location>
</feature>
<evidence type="ECO:0000313" key="6">
    <source>
        <dbReference type="Proteomes" id="UP000215483"/>
    </source>
</evidence>
<feature type="repeat" description="WD" evidence="3">
    <location>
        <begin position="996"/>
        <end position="1040"/>
    </location>
</feature>
<dbReference type="InterPro" id="IPR001680">
    <property type="entry name" value="WD40_rpt"/>
</dbReference>
<dbReference type="OrthoDB" id="218695at2"/>
<keyword evidence="1 3" id="KW-0853">WD repeat</keyword>
<dbReference type="SMART" id="SM00320">
    <property type="entry name" value="WD40"/>
    <property type="match status" value="7"/>
</dbReference>
<keyword evidence="6" id="KW-1185">Reference proteome</keyword>
<dbReference type="PROSITE" id="PS50294">
    <property type="entry name" value="WD_REPEATS_REGION"/>
    <property type="match status" value="2"/>
</dbReference>
<comment type="caution">
    <text evidence="5">The sequence shown here is derived from an EMBL/GenBank/DDBJ whole genome shotgun (WGS) entry which is preliminary data.</text>
</comment>
<feature type="compositionally biased region" description="Basic and acidic residues" evidence="4">
    <location>
        <begin position="1371"/>
        <end position="1382"/>
    </location>
</feature>
<dbReference type="InterPro" id="IPR020472">
    <property type="entry name" value="WD40_PAC1"/>
</dbReference>
<evidence type="ECO:0000256" key="4">
    <source>
        <dbReference type="SAM" id="MobiDB-lite"/>
    </source>
</evidence>
<evidence type="ECO:0000256" key="2">
    <source>
        <dbReference type="ARBA" id="ARBA00022737"/>
    </source>
</evidence>
<sequence>MDGDGQDEGFAVVTVAMDRYVDTDRFAEVHEVVAEAGGVAGLLGEWGGEHRVWTGAERTLAATQVRLREWSAASPPRNSMLLWFGHGESNEDDALLAVRGAGTDGEDDALTPEDLGKHLVRNFRHRALADRWAVVVVEACGAARFVEELLAYVLRQRAAVRLLLIGSGADQGSGYVASFREVLTRVLAEFSDNYSHIRLRDLAQRIQDLLSPGRVLCLLEGDEQVVRRHPSGRPVIMTLEDYARPRGEPLPSPEPAGAVLPRPRTPVGADAPTGELSWFFVGRSEERGRIAGWLAAADHGLLAVTGPPGCGKSALLGHILLRTDRSAEPPEAGEAPRHEPWPEDVPRPRADTFLNLTGASVRQVVGQLARVFAVPAPPDTSGDDERIRALLDAVRPDGRRRTLFADGLDASADPNRLADLLRRLGALPDVRVVVGTRPSSADSLDVPRAVTEDLLDGLGCVEANTLRLRPDPQDLAVYVHEVLRAERAAFQHLDIDLEAAVQRVSVLVCTPQQPGAERDFLYATLAVHEIIADPSLLLDSRRADLADLLGKDHRRLFAAVVRRLQVALPGSTAVLRALAFAQGHGLPRAERIWATVASALSDTPVDAGLLEAVSQAAAPYIMLDAEDGQAVYRLAHRTFRDFLLGDDTRDGDRREGEGQETARTRDDRLGVVTALTRLAATKDEGMTALPRPHPYLLRHLAAHAAEAGPRGWRVLADHPGVLDHLDPAALAGAALRSGAGLGALPPAVTGALALLHLAVTADPGDRRGLRELGTWRTTGATPAPPAERYDGPTAPWTVRWAALQPHAPHVTLADLHVPMRSLRVFARRTDGRQLLVGAGDAGVVRAWDLSTGLETAPALRGGPQDGAQWVLAPLRGPSGRDWLAAAGVDRTLRLWDVLTGRPANTAYSLLGDAVRAMAPFAGKLAIGDLQGRLWLFDPAVGREDRPHRTGHHGAVHGMTVYPQPGSGPDRERLVTADGKGWVLVWRADRSRPENEWRAHDTGVNAVTTFTDPDDGVVLATAGQDGTVRLWDPRGGRELGRLTGHEGPVHAVTAYTDPEDGVVLATAGQDGTVRLWGPRGRSAAGQPAAPPSPVRALAEAADPADGGLLCVAYADGGVARFGASDGARRTAPDPGGPVVAMASLEDAEGGWLLATAHTDGSVRIGGVADPGDRIEVAVPPGPGPGDGPVTFLAGLRLADGQRVFAGLTEAGGLCWWDARTGTPLGSADTGLPGPFTALTAIPYGSTTALAVTGDGGHHVWWSAGPDGHWNPLFPGHTGRLAAPAVVRGPTAGDRALVTVSREGELRVWDRTGTRLLHTVRLGLRCHALTALGEGGVAVGTQDGIVVLGLDPHAWEGAGEPGGEDAGASRVVLGERADRPSGVA</sequence>
<evidence type="ECO:0000313" key="5">
    <source>
        <dbReference type="EMBL" id="OXY97539.1"/>
    </source>
</evidence>
<dbReference type="InterPro" id="IPR036322">
    <property type="entry name" value="WD40_repeat_dom_sf"/>
</dbReference>
<dbReference type="InterPro" id="IPR027417">
    <property type="entry name" value="P-loop_NTPase"/>
</dbReference>
<dbReference type="Proteomes" id="UP000215483">
    <property type="component" value="Unassembled WGS sequence"/>
</dbReference>
<dbReference type="PROSITE" id="PS50082">
    <property type="entry name" value="WD_REPEATS_2"/>
    <property type="match status" value="3"/>
</dbReference>
<dbReference type="Pfam" id="PF00400">
    <property type="entry name" value="WD40"/>
    <property type="match status" value="2"/>
</dbReference>